<feature type="chain" id="PRO_5032542192" evidence="8">
    <location>
        <begin position="25"/>
        <end position="1651"/>
    </location>
</feature>
<dbReference type="InterPro" id="IPR006690">
    <property type="entry name" value="OMPA-like_CS"/>
</dbReference>
<dbReference type="PROSITE" id="PS01068">
    <property type="entry name" value="OMPA_1"/>
    <property type="match status" value="1"/>
</dbReference>
<feature type="compositionally biased region" description="Basic and acidic residues" evidence="7">
    <location>
        <begin position="1634"/>
        <end position="1644"/>
    </location>
</feature>
<dbReference type="Pfam" id="PF02494">
    <property type="entry name" value="HYR"/>
    <property type="match status" value="2"/>
</dbReference>
<evidence type="ECO:0000256" key="3">
    <source>
        <dbReference type="ARBA" id="ARBA00022729"/>
    </source>
</evidence>
<dbReference type="Pfam" id="PF00691">
    <property type="entry name" value="OmpA"/>
    <property type="match status" value="1"/>
</dbReference>
<evidence type="ECO:0000313" key="11">
    <source>
        <dbReference type="EMBL" id="NMO15107.1"/>
    </source>
</evidence>
<dbReference type="Pfam" id="PF17963">
    <property type="entry name" value="Big_9"/>
    <property type="match status" value="1"/>
</dbReference>
<feature type="compositionally biased region" description="Basic and acidic residues" evidence="7">
    <location>
        <begin position="1510"/>
        <end position="1529"/>
    </location>
</feature>
<dbReference type="SMART" id="SM00612">
    <property type="entry name" value="Kelch"/>
    <property type="match status" value="12"/>
</dbReference>
<dbReference type="InterPro" id="IPR006664">
    <property type="entry name" value="OMP_bac"/>
</dbReference>
<dbReference type="PROSITE" id="PS51257">
    <property type="entry name" value="PROKAR_LIPOPROTEIN"/>
    <property type="match status" value="1"/>
</dbReference>
<evidence type="ECO:0000256" key="4">
    <source>
        <dbReference type="ARBA" id="ARBA00022737"/>
    </source>
</evidence>
<evidence type="ECO:0000256" key="6">
    <source>
        <dbReference type="PROSITE-ProRule" id="PRU00473"/>
    </source>
</evidence>
<dbReference type="RefSeq" id="WP_169344402.1">
    <property type="nucleotide sequence ID" value="NZ_JABBJJ010000032.1"/>
</dbReference>
<evidence type="ECO:0000256" key="8">
    <source>
        <dbReference type="SAM" id="SignalP"/>
    </source>
</evidence>
<dbReference type="Gene3D" id="2.130.10.80">
    <property type="entry name" value="Galactose oxidase/kelch, beta-propeller"/>
    <property type="match status" value="6"/>
</dbReference>
<dbReference type="GO" id="GO:0009279">
    <property type="term" value="C:cell outer membrane"/>
    <property type="evidence" value="ECO:0007669"/>
    <property type="project" value="InterPro"/>
</dbReference>
<dbReference type="CDD" id="cd07185">
    <property type="entry name" value="OmpA_C-like"/>
    <property type="match status" value="1"/>
</dbReference>
<protein>
    <submittedName>
        <fullName evidence="11">OmpA family protein</fullName>
    </submittedName>
</protein>
<dbReference type="InterPro" id="IPR028974">
    <property type="entry name" value="TSP_type-3_rpt"/>
</dbReference>
<dbReference type="InterPro" id="IPR015915">
    <property type="entry name" value="Kelch-typ_b-propeller"/>
</dbReference>
<dbReference type="InterPro" id="IPR011043">
    <property type="entry name" value="Gal_Oxase/kelch_b-propeller"/>
</dbReference>
<keyword evidence="5 6" id="KW-0472">Membrane</keyword>
<keyword evidence="2" id="KW-0880">Kelch repeat</keyword>
<dbReference type="Pfam" id="PF02412">
    <property type="entry name" value="TSP_3"/>
    <property type="match status" value="2"/>
</dbReference>
<dbReference type="SUPFAM" id="SSF50965">
    <property type="entry name" value="Galactose oxidase, central domain"/>
    <property type="match status" value="1"/>
</dbReference>
<dbReference type="Gene3D" id="3.30.1330.60">
    <property type="entry name" value="OmpA-like domain"/>
    <property type="match status" value="1"/>
</dbReference>
<feature type="region of interest" description="Disordered" evidence="7">
    <location>
        <begin position="1400"/>
        <end position="1544"/>
    </location>
</feature>
<name>A0A848L969_9BACT</name>
<dbReference type="SUPFAM" id="SSF103088">
    <property type="entry name" value="OmpA-like"/>
    <property type="match status" value="1"/>
</dbReference>
<evidence type="ECO:0000256" key="2">
    <source>
        <dbReference type="ARBA" id="ARBA00022441"/>
    </source>
</evidence>
<feature type="compositionally biased region" description="Basic and acidic residues" evidence="7">
    <location>
        <begin position="1452"/>
        <end position="1466"/>
    </location>
</feature>
<evidence type="ECO:0000256" key="7">
    <source>
        <dbReference type="SAM" id="MobiDB-lite"/>
    </source>
</evidence>
<organism evidence="11 12">
    <name type="scientific">Pyxidicoccus fallax</name>
    <dbReference type="NCBI Taxonomy" id="394095"/>
    <lineage>
        <taxon>Bacteria</taxon>
        <taxon>Pseudomonadati</taxon>
        <taxon>Myxococcota</taxon>
        <taxon>Myxococcia</taxon>
        <taxon>Myxococcales</taxon>
        <taxon>Cystobacterineae</taxon>
        <taxon>Myxococcaceae</taxon>
        <taxon>Pyxidicoccus</taxon>
    </lineage>
</organism>
<dbReference type="PANTHER" id="PTHR46344">
    <property type="entry name" value="OS02G0202900 PROTEIN"/>
    <property type="match status" value="1"/>
</dbReference>
<dbReference type="NCBIfam" id="TIGR03382">
    <property type="entry name" value="GC_trans_RRR"/>
    <property type="match status" value="1"/>
</dbReference>
<dbReference type="GO" id="GO:0005509">
    <property type="term" value="F:calcium ion binding"/>
    <property type="evidence" value="ECO:0007669"/>
    <property type="project" value="InterPro"/>
</dbReference>
<comment type="subcellular location">
    <subcellularLocation>
        <location evidence="1">Membrane</location>
    </subcellularLocation>
</comment>
<feature type="domain" description="OmpA-like" evidence="10">
    <location>
        <begin position="1533"/>
        <end position="1650"/>
    </location>
</feature>
<keyword evidence="12" id="KW-1185">Reference proteome</keyword>
<keyword evidence="4" id="KW-0677">Repeat</keyword>
<evidence type="ECO:0000259" key="9">
    <source>
        <dbReference type="PROSITE" id="PS50825"/>
    </source>
</evidence>
<dbReference type="PROSITE" id="PS51123">
    <property type="entry name" value="OMPA_2"/>
    <property type="match status" value="1"/>
</dbReference>
<dbReference type="Pfam" id="PF24681">
    <property type="entry name" value="Kelch_KLHDC2_KLHL20_DRC7"/>
    <property type="match status" value="1"/>
</dbReference>
<evidence type="ECO:0000256" key="5">
    <source>
        <dbReference type="ARBA" id="ARBA00023136"/>
    </source>
</evidence>
<dbReference type="Gene3D" id="4.10.1080.10">
    <property type="entry name" value="TSP type-3 repeat"/>
    <property type="match status" value="1"/>
</dbReference>
<dbReference type="Gene3D" id="2.60.40.3440">
    <property type="match status" value="1"/>
</dbReference>
<dbReference type="PANTHER" id="PTHR46344:SF27">
    <property type="entry name" value="KELCH REPEAT SUPERFAMILY PROTEIN"/>
    <property type="match status" value="1"/>
</dbReference>
<feature type="domain" description="HYR" evidence="9">
    <location>
        <begin position="986"/>
        <end position="1066"/>
    </location>
</feature>
<dbReference type="PRINTS" id="PR01021">
    <property type="entry name" value="OMPADOMAIN"/>
</dbReference>
<dbReference type="GO" id="GO:0007155">
    <property type="term" value="P:cell adhesion"/>
    <property type="evidence" value="ECO:0007669"/>
    <property type="project" value="InterPro"/>
</dbReference>
<sequence length="1651" mass="168021">MLLHRNVWSRLLVLVGGALLLSCAKEDPATSGGDAVASIRATLAVAPGWTGTAPMASARARHAAVLLGSGKLLVIGGVNSAGSIATAELHDPATNTWTSAGASGIQGTVTHAVLLPDGRVLALVDGSATGRVHDPVTGAWTDTGAMSGPRGIPSVTLLESGRVLVAGGASSGSWLATAELYDPATNTFTPTGSMTGARGSHSATRLRDGRVLAVSGFSGSGEVAGADLYNPATGTWSAAAPPLVPRHYSTSTLLPDGRVLVAGGFTDSGVTAHAELYDPAANTWTATGGLAFARFGHAATLLPDGRVLVTGGSLANQAPQQVSEVYDPATGLWSPAGTMLSGRDNHTATLLPSGKVLAVGGANQGTNSFSATTELYDPGVNAWAPAGTFSDAPTEAVVALLPTGRVLVAGGRNGGGVALASARLYDVPANTWTPAASLSAPRERATATVLRSGVVLVIGGQSGGASVATTERYDATTNTWSPAASLAGARHQHSATLLADGRVLVVGGQRDATVLGTVELHDAVANTWTPVAGLATPRSGHAAVLLPDGRVLVAGGRDGGGAALASGEVYDPASNTWAPAASLAQGREGLTLTLLPSGRALAAGGLSGAAGLASTELYDASTNTWTAGPALSQAHGYHTATLAPSGKVLVAGGLSAPATPATTAEVYDTSINDWTVVSAPSVSGGIVAAALPSGEVLLAGGTAATSAERYEDTGSQPAWRPVVSQPEVLTQTCPVTLQGQRFRGISGGSGGNAADSPTDFPLVRLRSAEGGRLWTLPATAMSATNATVTVPADVPPGPYALSVFANAIPGGRMVTVVPNTAPTAQAQTLVTTTGAPVAVTLAATDPDAGQTLTWTIVTPPQHGTLSGTPPNLTYTPNPGYTGADSFTFQVRDCGQDSNVATVDVDVSDAPAPVITCPANTVIEATGPNGAPGSWPPATATGTQPPPTITYSPPEGTTLPLGTTTITATATDASGVSVSCTFDVTVRDTTAPTVTCPADIEVASQSASGTTVTYDLPPATDAVSSPTVTASPPSGSTFPPGTTRVTVTATDAAGNSAQCTFNVSARARVVSIAGGGCQSTGEGTASALALLLAMASWAGVRRRSRTRVQSGALVALLAVLLAPAARAQGTGAIIPIDLERLRFVPGATDSMLVDTGHVLNEGGYRLSLMAGYERGILLLEGSDGVERDIIDYRFAGWLAGAWSPVDRLELSARLPVIITQGGDGADQLVGVAEPKSFGLGTPEVGVRYALLRREDGAPVFLGLGLDVGLPGGTASAFGRMDSWAGFQVAPRVAVGREVGPVFLGANAGVRIRAKEVEPGRDFGTELEQGLVVATRGEGLRGEIALQAAESLVEPDVALELLGGLRLPVGKGFEAFALAGHGFTDIPGTPSLRINAGIAWAHNPPSREREDPCEAGRSHTPSECPELDDDGDSVPNGEDRCPTEAGAVENGGCPDRDSDGDGVVDRQDACPNERGSERHKGCPAPDKDGDGVPDEEDACPDEAGTAENRGCPVKEEKPAEPPPAEPKREEPPPAAEPSPVPTDHHVLFPLGQYSLEESEKRQLDVIANYLKAHPELSVRVEGHTDSTGPEELNRTLSQQRADMVRQYLIERGVPGSRMVAKGYGPDRPVRGNSTPEEQRENRRVEFITKPSKR</sequence>
<dbReference type="InterPro" id="IPR006665">
    <property type="entry name" value="OmpA-like"/>
</dbReference>
<dbReference type="EMBL" id="JABBJJ010000032">
    <property type="protein sequence ID" value="NMO15107.1"/>
    <property type="molecule type" value="Genomic_DNA"/>
</dbReference>
<dbReference type="InterPro" id="IPR037293">
    <property type="entry name" value="Gal_Oxidase_central_sf"/>
</dbReference>
<evidence type="ECO:0000313" key="12">
    <source>
        <dbReference type="Proteomes" id="UP000518300"/>
    </source>
</evidence>
<dbReference type="Pfam" id="PF01344">
    <property type="entry name" value="Kelch_1"/>
    <property type="match status" value="1"/>
</dbReference>
<dbReference type="InterPro" id="IPR003367">
    <property type="entry name" value="Thrombospondin_3-like_rpt"/>
</dbReference>
<feature type="compositionally biased region" description="Basic and acidic residues" evidence="7">
    <location>
        <begin position="1403"/>
        <end position="1415"/>
    </location>
</feature>
<feature type="compositionally biased region" description="Acidic residues" evidence="7">
    <location>
        <begin position="1489"/>
        <end position="1498"/>
    </location>
</feature>
<feature type="domain" description="HYR" evidence="9">
    <location>
        <begin position="906"/>
        <end position="985"/>
    </location>
</feature>
<feature type="compositionally biased region" description="Basic and acidic residues" evidence="7">
    <location>
        <begin position="1472"/>
        <end position="1488"/>
    </location>
</feature>
<proteinExistence type="predicted"/>
<evidence type="ECO:0000259" key="10">
    <source>
        <dbReference type="PROSITE" id="PS51123"/>
    </source>
</evidence>
<feature type="region of interest" description="Disordered" evidence="7">
    <location>
        <begin position="1614"/>
        <end position="1651"/>
    </location>
</feature>
<dbReference type="Gene3D" id="2.120.10.80">
    <property type="entry name" value="Kelch-type beta propeller"/>
    <property type="match status" value="2"/>
</dbReference>
<dbReference type="InterPro" id="IPR017756">
    <property type="entry name" value="TM_Gly-Cys-Arg_CS"/>
</dbReference>
<dbReference type="SUPFAM" id="SSF117281">
    <property type="entry name" value="Kelch motif"/>
    <property type="match status" value="1"/>
</dbReference>
<gene>
    <name evidence="11" type="ORF">HG543_09595</name>
</gene>
<dbReference type="InterPro" id="IPR003410">
    <property type="entry name" value="HYR_dom"/>
</dbReference>
<reference evidence="11 12" key="1">
    <citation type="submission" date="2020-04" db="EMBL/GenBank/DDBJ databases">
        <title>Draft genome of Pyxidicoccus fallax type strain.</title>
        <authorList>
            <person name="Whitworth D.E."/>
        </authorList>
    </citation>
    <scope>NUCLEOTIDE SEQUENCE [LARGE SCALE GENOMIC DNA]</scope>
    <source>
        <strain evidence="11 12">DSM 14698</strain>
    </source>
</reference>
<dbReference type="PROSITE" id="PS50825">
    <property type="entry name" value="HYR"/>
    <property type="match status" value="2"/>
</dbReference>
<dbReference type="Proteomes" id="UP000518300">
    <property type="component" value="Unassembled WGS sequence"/>
</dbReference>
<dbReference type="InterPro" id="IPR036737">
    <property type="entry name" value="OmpA-like_sf"/>
</dbReference>
<keyword evidence="3 8" id="KW-0732">Signal</keyword>
<dbReference type="InterPro" id="IPR006652">
    <property type="entry name" value="Kelch_1"/>
</dbReference>
<evidence type="ECO:0000256" key="1">
    <source>
        <dbReference type="ARBA" id="ARBA00004370"/>
    </source>
</evidence>
<accession>A0A848L969</accession>
<feature type="signal peptide" evidence="8">
    <location>
        <begin position="1"/>
        <end position="24"/>
    </location>
</feature>
<dbReference type="SUPFAM" id="SSF103647">
    <property type="entry name" value="TSP type-3 repeat"/>
    <property type="match status" value="1"/>
</dbReference>
<comment type="caution">
    <text evidence="11">The sequence shown here is derived from an EMBL/GenBank/DDBJ whole genome shotgun (WGS) entry which is preliminary data.</text>
</comment>